<dbReference type="PANTHER" id="PTHR46444:SF3">
    <property type="entry name" value="DCD (DEVELOPMENT AND CELL DEATH) DOMAIN PROTEIN"/>
    <property type="match status" value="1"/>
</dbReference>
<dbReference type="PANTHER" id="PTHR46444">
    <property type="entry name" value="DCD (DEVELOPMENT AND CELL DEATH) DOMAIN PROTEIN-RELATED"/>
    <property type="match status" value="1"/>
</dbReference>
<feature type="domain" description="DCD" evidence="2">
    <location>
        <begin position="156"/>
        <end position="284"/>
    </location>
</feature>
<dbReference type="EMBL" id="CACTIH010003629">
    <property type="protein sequence ID" value="CAA2979443.1"/>
    <property type="molecule type" value="Genomic_DNA"/>
</dbReference>
<name>A0A8S0RK45_OLEEU</name>
<feature type="compositionally biased region" description="Basic residues" evidence="1">
    <location>
        <begin position="29"/>
        <end position="39"/>
    </location>
</feature>
<evidence type="ECO:0000256" key="1">
    <source>
        <dbReference type="SAM" id="MobiDB-lite"/>
    </source>
</evidence>
<dbReference type="Gramene" id="OE9A067318T1">
    <property type="protein sequence ID" value="OE9A067318C1"/>
    <property type="gene ID" value="OE9A067318"/>
</dbReference>
<dbReference type="Gramene" id="OE9A067318T2">
    <property type="protein sequence ID" value="OE9A067318C2"/>
    <property type="gene ID" value="OE9A067318"/>
</dbReference>
<sequence length="580" mass="64700">MARTRQRKKVRVAAESTSREVVLNNKMPNNKKKGGKATKSKQIVSNKKPLEDERKGGIAVGSTSVSVVSDEKAPRALEPNPQIAGKCPIPNSAPGEEAKTISEVQAIKGNKRKRTNEGVEENNSNKKDGTNDASSPHGKEKRGILNEKNEDEKPGKNLGGLIFMCNTKTKPDCFRYHVMGISASRKEFVMGIKPGLKLFLYDFDLKLLYGIYEASSSGGMKLEPAAFGGAFPAQVRFAVHRDCLPLPENIFKKAIKDNYDERTRKFKTELTSSQVKHLSSLFQPTPKLHSNGKSLVRGSEFVHVPAPAPKVLPTAILHTEENFRHHGSIKPGEDIIWVDKERKFSEHHVSSTDVPSQGPLFLTEQEYRNYGLRQGSDLLPTAVGGTVAVARAREPRNLEQEKDQLLRNPASTYNNVTLQQREVSRPDTFFLSEKEYRTYGLRGPREMQTEVSPMVSTNQAVEVAYNPYNESTTSLVNRYLSLPPTTTTTPARLHPPRNYLNSTSGSAIHLGRIIPDEERSYTSYAPRELSEYNQRPLLTQASLEPSEYNQRYHLLGGETKSMSTTVSNRYSFGGPSVTRR</sequence>
<protein>
    <recommendedName>
        <fullName evidence="2">DCD domain-containing protein</fullName>
    </recommendedName>
</protein>
<evidence type="ECO:0000313" key="4">
    <source>
        <dbReference type="Proteomes" id="UP000594638"/>
    </source>
</evidence>
<dbReference type="Proteomes" id="UP000594638">
    <property type="component" value="Unassembled WGS sequence"/>
</dbReference>
<organism evidence="3 4">
    <name type="scientific">Olea europaea subsp. europaea</name>
    <dbReference type="NCBI Taxonomy" id="158383"/>
    <lineage>
        <taxon>Eukaryota</taxon>
        <taxon>Viridiplantae</taxon>
        <taxon>Streptophyta</taxon>
        <taxon>Embryophyta</taxon>
        <taxon>Tracheophyta</taxon>
        <taxon>Spermatophyta</taxon>
        <taxon>Magnoliopsida</taxon>
        <taxon>eudicotyledons</taxon>
        <taxon>Gunneridae</taxon>
        <taxon>Pentapetalae</taxon>
        <taxon>asterids</taxon>
        <taxon>lamiids</taxon>
        <taxon>Lamiales</taxon>
        <taxon>Oleaceae</taxon>
        <taxon>Oleeae</taxon>
        <taxon>Olea</taxon>
    </lineage>
</organism>
<dbReference type="InterPro" id="IPR013989">
    <property type="entry name" value="Dev_and_cell_death_domain"/>
</dbReference>
<dbReference type="PROSITE" id="PS51222">
    <property type="entry name" value="DCD"/>
    <property type="match status" value="1"/>
</dbReference>
<feature type="region of interest" description="Disordered" evidence="1">
    <location>
        <begin position="1"/>
        <end position="153"/>
    </location>
</feature>
<dbReference type="SMART" id="SM00767">
    <property type="entry name" value="DCD"/>
    <property type="match status" value="1"/>
</dbReference>
<reference evidence="3 4" key="1">
    <citation type="submission" date="2019-12" db="EMBL/GenBank/DDBJ databases">
        <authorList>
            <person name="Alioto T."/>
            <person name="Alioto T."/>
            <person name="Gomez Garrido J."/>
        </authorList>
    </citation>
    <scope>NUCLEOTIDE SEQUENCE [LARGE SCALE GENOMIC DNA]</scope>
</reference>
<feature type="compositionally biased region" description="Basic and acidic residues" evidence="1">
    <location>
        <begin position="137"/>
        <end position="153"/>
    </location>
</feature>
<dbReference type="OrthoDB" id="1920894at2759"/>
<dbReference type="AlphaFoldDB" id="A0A8S0RK45"/>
<evidence type="ECO:0000259" key="2">
    <source>
        <dbReference type="PROSITE" id="PS51222"/>
    </source>
</evidence>
<comment type="caution">
    <text evidence="3">The sequence shown here is derived from an EMBL/GenBank/DDBJ whole genome shotgun (WGS) entry which is preliminary data.</text>
</comment>
<proteinExistence type="predicted"/>
<evidence type="ECO:0000313" key="3">
    <source>
        <dbReference type="EMBL" id="CAA2979443.1"/>
    </source>
</evidence>
<gene>
    <name evidence="3" type="ORF">OLEA9_A067318</name>
</gene>
<accession>A0A8S0RK45</accession>
<dbReference type="Pfam" id="PF10539">
    <property type="entry name" value="Dev_Cell_Death"/>
    <property type="match status" value="1"/>
</dbReference>
<keyword evidence="4" id="KW-1185">Reference proteome</keyword>
<feature type="compositionally biased region" description="Basic residues" evidence="1">
    <location>
        <begin position="1"/>
        <end position="11"/>
    </location>
</feature>